<dbReference type="AlphaFoldDB" id="A0A482XNF0"/>
<dbReference type="Proteomes" id="UP000291343">
    <property type="component" value="Unassembled WGS sequence"/>
</dbReference>
<protein>
    <submittedName>
        <fullName evidence="2">Uncharacterized protein</fullName>
    </submittedName>
</protein>
<dbReference type="InParanoid" id="A0A482XNF0"/>
<keyword evidence="1" id="KW-0812">Transmembrane</keyword>
<organism evidence="2 3">
    <name type="scientific">Laodelphax striatellus</name>
    <name type="common">Small brown planthopper</name>
    <name type="synonym">Delphax striatella</name>
    <dbReference type="NCBI Taxonomy" id="195883"/>
    <lineage>
        <taxon>Eukaryota</taxon>
        <taxon>Metazoa</taxon>
        <taxon>Ecdysozoa</taxon>
        <taxon>Arthropoda</taxon>
        <taxon>Hexapoda</taxon>
        <taxon>Insecta</taxon>
        <taxon>Pterygota</taxon>
        <taxon>Neoptera</taxon>
        <taxon>Paraneoptera</taxon>
        <taxon>Hemiptera</taxon>
        <taxon>Auchenorrhyncha</taxon>
        <taxon>Fulgoroidea</taxon>
        <taxon>Delphacidae</taxon>
        <taxon>Criomorphinae</taxon>
        <taxon>Laodelphax</taxon>
    </lineage>
</organism>
<gene>
    <name evidence="2" type="ORF">LSTR_LSTR005192</name>
</gene>
<reference evidence="2 3" key="1">
    <citation type="journal article" date="2017" name="Gigascience">
        <title>Genome sequence of the small brown planthopper, Laodelphax striatellus.</title>
        <authorList>
            <person name="Zhu J."/>
            <person name="Jiang F."/>
            <person name="Wang X."/>
            <person name="Yang P."/>
            <person name="Bao Y."/>
            <person name="Zhao W."/>
            <person name="Wang W."/>
            <person name="Lu H."/>
            <person name="Wang Q."/>
            <person name="Cui N."/>
            <person name="Li J."/>
            <person name="Chen X."/>
            <person name="Luo L."/>
            <person name="Yu J."/>
            <person name="Kang L."/>
            <person name="Cui F."/>
        </authorList>
    </citation>
    <scope>NUCLEOTIDE SEQUENCE [LARGE SCALE GENOMIC DNA]</scope>
    <source>
        <strain evidence="2">Lst14</strain>
    </source>
</reference>
<sequence length="193" mass="20727">MSPCSRERVAVTPRTVTVIVADGAGAHRSGGGAAGGKRCGFAASQPLPPLRNSYGAQRGGATLSAVRRFLRWFARLGQRTVGKPGWPDVAFVPWAEAAALHSDNTGSENVAVLEAQVMEMEGIFPNHLFFIFLMFLLSITLHQLISNNEGPPSQTQLVVVVSGNSPYLLLSLLVWVSPDLFFLFFFCSSSSSS</sequence>
<keyword evidence="1" id="KW-0472">Membrane</keyword>
<name>A0A482XNF0_LAOST</name>
<comment type="caution">
    <text evidence="2">The sequence shown here is derived from an EMBL/GenBank/DDBJ whole genome shotgun (WGS) entry which is preliminary data.</text>
</comment>
<evidence type="ECO:0000313" key="2">
    <source>
        <dbReference type="EMBL" id="RZF47114.1"/>
    </source>
</evidence>
<proteinExistence type="predicted"/>
<feature type="transmembrane region" description="Helical" evidence="1">
    <location>
        <begin position="165"/>
        <end position="187"/>
    </location>
</feature>
<dbReference type="EMBL" id="QKKF02004753">
    <property type="protein sequence ID" value="RZF47114.1"/>
    <property type="molecule type" value="Genomic_DNA"/>
</dbReference>
<keyword evidence="3" id="KW-1185">Reference proteome</keyword>
<keyword evidence="1" id="KW-1133">Transmembrane helix</keyword>
<feature type="transmembrane region" description="Helical" evidence="1">
    <location>
        <begin position="128"/>
        <end position="145"/>
    </location>
</feature>
<evidence type="ECO:0000256" key="1">
    <source>
        <dbReference type="SAM" id="Phobius"/>
    </source>
</evidence>
<evidence type="ECO:0000313" key="3">
    <source>
        <dbReference type="Proteomes" id="UP000291343"/>
    </source>
</evidence>
<accession>A0A482XNF0</accession>